<dbReference type="EMBL" id="OZ034820">
    <property type="protein sequence ID" value="CAL1402198.1"/>
    <property type="molecule type" value="Genomic_DNA"/>
</dbReference>
<dbReference type="Proteomes" id="UP001497516">
    <property type="component" value="Chromosome 7"/>
</dbReference>
<name>A0AAV2FUY4_9ROSI</name>
<dbReference type="AlphaFoldDB" id="A0AAV2FUY4"/>
<sequence length="78" mass="8428">MVTGFDGNRTTVKGVDGNRTTSKDVDRNRPGSCLLVELAPATETTKILPAWIGCVWIRRTEEGSTTYRSPGRGEGCLA</sequence>
<evidence type="ECO:0000313" key="3">
    <source>
        <dbReference type="Proteomes" id="UP001497516"/>
    </source>
</evidence>
<keyword evidence="3" id="KW-1185">Reference proteome</keyword>
<evidence type="ECO:0000256" key="1">
    <source>
        <dbReference type="SAM" id="MobiDB-lite"/>
    </source>
</evidence>
<protein>
    <submittedName>
        <fullName evidence="2">Uncharacterized protein</fullName>
    </submittedName>
</protein>
<reference evidence="2 3" key="1">
    <citation type="submission" date="2024-04" db="EMBL/GenBank/DDBJ databases">
        <authorList>
            <person name="Fracassetti M."/>
        </authorList>
    </citation>
    <scope>NUCLEOTIDE SEQUENCE [LARGE SCALE GENOMIC DNA]</scope>
</reference>
<accession>A0AAV2FUY4</accession>
<proteinExistence type="predicted"/>
<evidence type="ECO:0000313" key="2">
    <source>
        <dbReference type="EMBL" id="CAL1402198.1"/>
    </source>
</evidence>
<gene>
    <name evidence="2" type="ORF">LTRI10_LOCUS42217</name>
</gene>
<feature type="region of interest" description="Disordered" evidence="1">
    <location>
        <begin position="1"/>
        <end position="26"/>
    </location>
</feature>
<organism evidence="2 3">
    <name type="scientific">Linum trigynum</name>
    <dbReference type="NCBI Taxonomy" id="586398"/>
    <lineage>
        <taxon>Eukaryota</taxon>
        <taxon>Viridiplantae</taxon>
        <taxon>Streptophyta</taxon>
        <taxon>Embryophyta</taxon>
        <taxon>Tracheophyta</taxon>
        <taxon>Spermatophyta</taxon>
        <taxon>Magnoliopsida</taxon>
        <taxon>eudicotyledons</taxon>
        <taxon>Gunneridae</taxon>
        <taxon>Pentapetalae</taxon>
        <taxon>rosids</taxon>
        <taxon>fabids</taxon>
        <taxon>Malpighiales</taxon>
        <taxon>Linaceae</taxon>
        <taxon>Linum</taxon>
    </lineage>
</organism>